<dbReference type="Proteomes" id="UP000239326">
    <property type="component" value="Chromosome"/>
</dbReference>
<accession>A0A2S0N0Q1</accession>
<dbReference type="KEGG" id="simp:C6571_10880"/>
<evidence type="ECO:0000313" key="2">
    <source>
        <dbReference type="Proteomes" id="UP000239326"/>
    </source>
</evidence>
<keyword evidence="2" id="KW-1185">Reference proteome</keyword>
<protein>
    <submittedName>
        <fullName evidence="1">Uncharacterized protein</fullName>
    </submittedName>
</protein>
<gene>
    <name evidence="1" type="ORF">C6571_10880</name>
</gene>
<evidence type="ECO:0000313" key="1">
    <source>
        <dbReference type="EMBL" id="AVO41722.1"/>
    </source>
</evidence>
<dbReference type="AlphaFoldDB" id="A0A2S0N0Q1"/>
<reference evidence="1 2" key="1">
    <citation type="submission" date="2018-03" db="EMBL/GenBank/DDBJ databases">
        <title>Genome sequencing of Simplicispira sp.</title>
        <authorList>
            <person name="Kim S.-J."/>
            <person name="Heo J."/>
            <person name="Kwon S.-W."/>
        </authorList>
    </citation>
    <scope>NUCLEOTIDE SEQUENCE [LARGE SCALE GENOMIC DNA]</scope>
    <source>
        <strain evidence="1 2">SC1-8</strain>
    </source>
</reference>
<sequence length="92" mass="9953">MLSSRVLILRFSGFVRNTVGVAKFSIGNCIGVSRLQIAGVSAQLNSARTIDLTLKGQLIILHHLCTCDGAGDIVFNKSNLTSHPMKRLRGED</sequence>
<name>A0A2S0N0Q1_9BURK</name>
<organism evidence="1 2">
    <name type="scientific">Simplicispira suum</name>
    <dbReference type="NCBI Taxonomy" id="2109915"/>
    <lineage>
        <taxon>Bacteria</taxon>
        <taxon>Pseudomonadati</taxon>
        <taxon>Pseudomonadota</taxon>
        <taxon>Betaproteobacteria</taxon>
        <taxon>Burkholderiales</taxon>
        <taxon>Comamonadaceae</taxon>
        <taxon>Simplicispira</taxon>
    </lineage>
</organism>
<dbReference type="EMBL" id="CP027669">
    <property type="protein sequence ID" value="AVO41722.1"/>
    <property type="molecule type" value="Genomic_DNA"/>
</dbReference>
<proteinExistence type="predicted"/>